<gene>
    <name evidence="1" type="ORF">GCM10010126_57870</name>
</gene>
<organism evidence="1 2">
    <name type="scientific">Planomonospora parontospora</name>
    <dbReference type="NCBI Taxonomy" id="58119"/>
    <lineage>
        <taxon>Bacteria</taxon>
        <taxon>Bacillati</taxon>
        <taxon>Actinomycetota</taxon>
        <taxon>Actinomycetes</taxon>
        <taxon>Streptosporangiales</taxon>
        <taxon>Streptosporangiaceae</taxon>
        <taxon>Planomonospora</taxon>
    </lineage>
</organism>
<reference evidence="1" key="1">
    <citation type="journal article" date="2014" name="Int. J. Syst. Evol. Microbiol.">
        <title>Complete genome sequence of Corynebacterium casei LMG S-19264T (=DSM 44701T), isolated from a smear-ripened cheese.</title>
        <authorList>
            <consortium name="US DOE Joint Genome Institute (JGI-PGF)"/>
            <person name="Walter F."/>
            <person name="Albersmeier A."/>
            <person name="Kalinowski J."/>
            <person name="Ruckert C."/>
        </authorList>
    </citation>
    <scope>NUCLEOTIDE SEQUENCE</scope>
    <source>
        <strain evidence="1">JCM 3093</strain>
    </source>
</reference>
<accession>A0AA37BLW5</accession>
<comment type="caution">
    <text evidence="1">The sequence shown here is derived from an EMBL/GenBank/DDBJ whole genome shotgun (WGS) entry which is preliminary data.</text>
</comment>
<name>A0AA37BLW5_9ACTN</name>
<dbReference type="Proteomes" id="UP000627984">
    <property type="component" value="Unassembled WGS sequence"/>
</dbReference>
<dbReference type="AlphaFoldDB" id="A0AA37BLW5"/>
<reference evidence="1" key="2">
    <citation type="submission" date="2022-09" db="EMBL/GenBank/DDBJ databases">
        <authorList>
            <person name="Sun Q."/>
            <person name="Ohkuma M."/>
        </authorList>
    </citation>
    <scope>NUCLEOTIDE SEQUENCE</scope>
    <source>
        <strain evidence="1">JCM 3093</strain>
    </source>
</reference>
<proteinExistence type="predicted"/>
<protein>
    <submittedName>
        <fullName evidence="1">Uncharacterized protein</fullName>
    </submittedName>
</protein>
<evidence type="ECO:0000313" key="2">
    <source>
        <dbReference type="Proteomes" id="UP000627984"/>
    </source>
</evidence>
<dbReference type="EMBL" id="BMQD01000023">
    <property type="protein sequence ID" value="GGK90844.1"/>
    <property type="molecule type" value="Genomic_DNA"/>
</dbReference>
<sequence length="82" mass="8490">MNLTIDEGALADARDIANHLGISLSDYVTQALAEANLASAAAAAPTWHQQIASQRARFEGFAAAAQKELAETRTTGQAGHAA</sequence>
<evidence type="ECO:0000313" key="1">
    <source>
        <dbReference type="EMBL" id="GGK90844.1"/>
    </source>
</evidence>